<reference evidence="1 2" key="1">
    <citation type="submission" date="2019-01" db="EMBL/GenBank/DDBJ databases">
        <authorList>
            <consortium name="Pathogen Informatics"/>
        </authorList>
    </citation>
    <scope>NUCLEOTIDE SEQUENCE [LARGE SCALE GENOMIC DNA]</scope>
    <source>
        <strain evidence="1 2">NCTC10138</strain>
    </source>
</reference>
<dbReference type="Pfam" id="PF13835">
    <property type="entry name" value="DUF4194"/>
    <property type="match status" value="1"/>
</dbReference>
<proteinExistence type="predicted"/>
<evidence type="ECO:0000313" key="2">
    <source>
        <dbReference type="Proteomes" id="UP000289841"/>
    </source>
</evidence>
<evidence type="ECO:0000313" key="1">
    <source>
        <dbReference type="EMBL" id="VEU80520.1"/>
    </source>
</evidence>
<keyword evidence="2" id="KW-1185">Reference proteome</keyword>
<gene>
    <name evidence="1" type="ORF">NCTC10138_00894</name>
</gene>
<organism evidence="1 2">
    <name type="scientific">Haploplasma axanthum</name>
    <name type="common">Acholeplasma axanthum</name>
    <dbReference type="NCBI Taxonomy" id="29552"/>
    <lineage>
        <taxon>Bacteria</taxon>
        <taxon>Bacillati</taxon>
        <taxon>Mycoplasmatota</taxon>
        <taxon>Mollicutes</taxon>
        <taxon>Acholeplasmatales</taxon>
        <taxon>Acholeplasmataceae</taxon>
        <taxon>Haploplasma</taxon>
    </lineage>
</organism>
<protein>
    <recommendedName>
        <fullName evidence="3">DUF4194 domain-containing protein</fullName>
    </recommendedName>
</protein>
<evidence type="ECO:0008006" key="3">
    <source>
        <dbReference type="Google" id="ProtNLM"/>
    </source>
</evidence>
<name>A0A449BDY7_HAPAX</name>
<dbReference type="Proteomes" id="UP000289841">
    <property type="component" value="Chromosome"/>
</dbReference>
<dbReference type="EMBL" id="LR215048">
    <property type="protein sequence ID" value="VEU80520.1"/>
    <property type="molecule type" value="Genomic_DNA"/>
</dbReference>
<sequence length="212" mass="25091">MNKTTALKNFNDNYSKLKEGEKNNFSRIVNKLLQVNFLTKRKPGDQNDFRFILAYKETFEGFFALIDFILNIHREDEVIYIINEERYNHITLRKTESILILVLRIIFQRKQELVTLDEDVEVYLSEIHDELTRIGYLDNKRITKTELKPALTFLRSYNIIDYIDKGLNDDARIKIYPTILYVTNLDGIKEVIDRLDSYVEGMGGTNEETYEN</sequence>
<accession>A0A449BDY7</accession>
<dbReference type="RefSeq" id="WP_026390174.1">
    <property type="nucleotide sequence ID" value="NZ_LR215048.1"/>
</dbReference>
<dbReference type="AlphaFoldDB" id="A0A449BDY7"/>
<dbReference type="STRING" id="1278311.GCA_000428705_00509"/>
<dbReference type="OrthoDB" id="384210at2"/>
<dbReference type="InterPro" id="IPR025449">
    <property type="entry name" value="JetB"/>
</dbReference>
<dbReference type="KEGG" id="aaxa:NCTC10138_00894"/>